<dbReference type="EnsemblMetazoa" id="XM_030992123">
    <property type="protein sequence ID" value="XP_030847983"/>
    <property type="gene ID" value="LOC115926785"/>
</dbReference>
<dbReference type="SUPFAM" id="SSF57845">
    <property type="entry name" value="B-box zinc-binding domain"/>
    <property type="match status" value="1"/>
</dbReference>
<dbReference type="SUPFAM" id="SSF63829">
    <property type="entry name" value="Calcium-dependent phosphotriesterase"/>
    <property type="match status" value="1"/>
</dbReference>
<evidence type="ECO:0000256" key="1">
    <source>
        <dbReference type="SAM" id="Coils"/>
    </source>
</evidence>
<keyword evidence="1" id="KW-0175">Coiled coil</keyword>
<dbReference type="KEGG" id="spu:115926785"/>
<dbReference type="GeneID" id="115926785"/>
<dbReference type="AlphaFoldDB" id="A0A7M7P9F0"/>
<dbReference type="PANTHER" id="PTHR25462:SF296">
    <property type="entry name" value="MEIOTIC P26, ISOFORM F"/>
    <property type="match status" value="1"/>
</dbReference>
<evidence type="ECO:0000313" key="3">
    <source>
        <dbReference type="EnsemblMetazoa" id="XP_030847983"/>
    </source>
</evidence>
<dbReference type="Gene3D" id="2.130.10.10">
    <property type="entry name" value="YVTN repeat-like/Quinoprotein amine dehydrogenase"/>
    <property type="match status" value="1"/>
</dbReference>
<feature type="coiled-coil region" evidence="1">
    <location>
        <begin position="66"/>
        <end position="100"/>
    </location>
</feature>
<evidence type="ECO:0000313" key="4">
    <source>
        <dbReference type="Proteomes" id="UP000007110"/>
    </source>
</evidence>
<accession>A0A7M7P9F0</accession>
<dbReference type="InterPro" id="IPR015943">
    <property type="entry name" value="WD40/YVTN_repeat-like_dom_sf"/>
</dbReference>
<proteinExistence type="predicted"/>
<organism evidence="3 4">
    <name type="scientific">Strongylocentrotus purpuratus</name>
    <name type="common">Purple sea urchin</name>
    <dbReference type="NCBI Taxonomy" id="7668"/>
    <lineage>
        <taxon>Eukaryota</taxon>
        <taxon>Metazoa</taxon>
        <taxon>Echinodermata</taxon>
        <taxon>Eleutherozoa</taxon>
        <taxon>Echinozoa</taxon>
        <taxon>Echinoidea</taxon>
        <taxon>Euechinoidea</taxon>
        <taxon>Echinacea</taxon>
        <taxon>Camarodonta</taxon>
        <taxon>Echinidea</taxon>
        <taxon>Strongylocentrotidae</taxon>
        <taxon>Strongylocentrotus</taxon>
    </lineage>
</organism>
<dbReference type="PANTHER" id="PTHR25462">
    <property type="entry name" value="BONUS, ISOFORM C-RELATED"/>
    <property type="match status" value="1"/>
</dbReference>
<keyword evidence="4" id="KW-1185">Reference proteome</keyword>
<dbReference type="Proteomes" id="UP000007110">
    <property type="component" value="Unassembled WGS sequence"/>
</dbReference>
<dbReference type="Gene3D" id="3.30.160.60">
    <property type="entry name" value="Classic Zinc Finger"/>
    <property type="match status" value="1"/>
</dbReference>
<dbReference type="GO" id="GO:0008270">
    <property type="term" value="F:zinc ion binding"/>
    <property type="evidence" value="ECO:0007669"/>
    <property type="project" value="InterPro"/>
</dbReference>
<dbReference type="OrthoDB" id="9989938at2759"/>
<dbReference type="CDD" id="cd19776">
    <property type="entry name" value="Bbox2_TRIM25_C-IV"/>
    <property type="match status" value="1"/>
</dbReference>
<dbReference type="InterPro" id="IPR000315">
    <property type="entry name" value="Znf_B-box"/>
</dbReference>
<reference evidence="3" key="2">
    <citation type="submission" date="2021-01" db="UniProtKB">
        <authorList>
            <consortium name="EnsemblMetazoa"/>
        </authorList>
    </citation>
    <scope>IDENTIFICATION</scope>
</reference>
<evidence type="ECO:0000259" key="2">
    <source>
        <dbReference type="Pfam" id="PF00643"/>
    </source>
</evidence>
<dbReference type="InterPro" id="IPR047153">
    <property type="entry name" value="TRIM45/56/19-like"/>
</dbReference>
<dbReference type="OMA" id="HAITIMD"/>
<dbReference type="InParanoid" id="A0A7M7P9F0"/>
<protein>
    <recommendedName>
        <fullName evidence="2">B box-type domain-containing protein</fullName>
    </recommendedName>
</protein>
<feature type="domain" description="B box-type" evidence="2">
    <location>
        <begin position="25"/>
        <end position="55"/>
    </location>
</feature>
<name>A0A7M7P9F0_STRPU</name>
<reference evidence="4" key="1">
    <citation type="submission" date="2015-02" db="EMBL/GenBank/DDBJ databases">
        <title>Genome sequencing for Strongylocentrotus purpuratus.</title>
        <authorList>
            <person name="Murali S."/>
            <person name="Liu Y."/>
            <person name="Vee V."/>
            <person name="English A."/>
            <person name="Wang M."/>
            <person name="Skinner E."/>
            <person name="Han Y."/>
            <person name="Muzny D.M."/>
            <person name="Worley K.C."/>
            <person name="Gibbs R.A."/>
        </authorList>
    </citation>
    <scope>NUCLEOTIDE SEQUENCE</scope>
</reference>
<sequence length="571" mass="65020">MASKFPAGRDEKVKLRPRKDHDMTWSCDKHGEPIKFYCKEHKIPVCHPCATKDHKPCELDDIEDVILERRRKLDDRQQEIEEMKKQLKALDSKLESNETSASNHVQSVNDEIKVAFEDKLQIVKNKEKRSIRSIDEKADKEIQIINEKRERRIKSCHEEAEQQQLTIKESQSKLESETKAISEVVAKKIKDLTSKNQHAITIMDNVDAKIKRIKQDDKTLVNEAPQVLASLDGNLSLIVHQDVSDYLARILRGVQKVEFVEGEVGGEHYGRINGYIGKWELVKSIPIPPIVEFPEVCGWISDDEICVWDRGWFLTHQSWWDLDSNATYVTNISTEHTKKVIEGGSNVYITSCASIDSNVIVCGKGRKDYTGDSLDGCITLYDRQWEVIRDITIPRNNRSNQGVGRVYVDVDRDGMILAAQNNQSNIYVINPADGKIVNTITMQGKVVMGMIQALSSGDITMTTVERSEFTIISRSGEAKVVLNSDEWFYPQCHVDKLTDTLYITYVDSKRRTFAVDQVSCDGIIQATRIVEREEGKRNVDLYTSQILVTPSGNLVACDTFDICVYKKIFIL</sequence>
<dbReference type="RefSeq" id="XP_030847983.1">
    <property type="nucleotide sequence ID" value="XM_030992123.1"/>
</dbReference>
<dbReference type="Pfam" id="PF00643">
    <property type="entry name" value="zf-B_box"/>
    <property type="match status" value="1"/>
</dbReference>